<protein>
    <submittedName>
        <fullName evidence="1">Uncharacterized protein</fullName>
    </submittedName>
</protein>
<dbReference type="Proteomes" id="UP001295684">
    <property type="component" value="Unassembled WGS sequence"/>
</dbReference>
<gene>
    <name evidence="1" type="ORF">ECRASSUSDP1_LOCUS28955</name>
</gene>
<reference evidence="1" key="1">
    <citation type="submission" date="2023-07" db="EMBL/GenBank/DDBJ databases">
        <authorList>
            <consortium name="AG Swart"/>
            <person name="Singh M."/>
            <person name="Singh A."/>
            <person name="Seah K."/>
            <person name="Emmerich C."/>
        </authorList>
    </citation>
    <scope>NUCLEOTIDE SEQUENCE</scope>
    <source>
        <strain evidence="1">DP1</strain>
    </source>
</reference>
<evidence type="ECO:0000313" key="2">
    <source>
        <dbReference type="Proteomes" id="UP001295684"/>
    </source>
</evidence>
<sequence length="87" mass="10097">MIDNDQTTAIFNYTNENILSMQADRIPFTFLIIPNIRYLGRGRMIVTALKRQVIKNILDLMTRNCPLLLSSSSRLEPYELFESLRSS</sequence>
<evidence type="ECO:0000313" key="1">
    <source>
        <dbReference type="EMBL" id="CAI2387325.1"/>
    </source>
</evidence>
<dbReference type="EMBL" id="CAMPGE010029840">
    <property type="protein sequence ID" value="CAI2387325.1"/>
    <property type="molecule type" value="Genomic_DNA"/>
</dbReference>
<keyword evidence="2" id="KW-1185">Reference proteome</keyword>
<accession>A0AAD1YAP9</accession>
<proteinExistence type="predicted"/>
<name>A0AAD1YAP9_EUPCR</name>
<comment type="caution">
    <text evidence="1">The sequence shown here is derived from an EMBL/GenBank/DDBJ whole genome shotgun (WGS) entry which is preliminary data.</text>
</comment>
<dbReference type="AlphaFoldDB" id="A0AAD1YAP9"/>
<organism evidence="1 2">
    <name type="scientific">Euplotes crassus</name>
    <dbReference type="NCBI Taxonomy" id="5936"/>
    <lineage>
        <taxon>Eukaryota</taxon>
        <taxon>Sar</taxon>
        <taxon>Alveolata</taxon>
        <taxon>Ciliophora</taxon>
        <taxon>Intramacronucleata</taxon>
        <taxon>Spirotrichea</taxon>
        <taxon>Hypotrichia</taxon>
        <taxon>Euplotida</taxon>
        <taxon>Euplotidae</taxon>
        <taxon>Moneuplotes</taxon>
    </lineage>
</organism>